<dbReference type="Proteomes" id="UP000199046">
    <property type="component" value="Unassembled WGS sequence"/>
</dbReference>
<evidence type="ECO:0000256" key="1">
    <source>
        <dbReference type="SAM" id="Phobius"/>
    </source>
</evidence>
<feature type="transmembrane region" description="Helical" evidence="1">
    <location>
        <begin position="141"/>
        <end position="167"/>
    </location>
</feature>
<feature type="transmembrane region" description="Helical" evidence="1">
    <location>
        <begin position="114"/>
        <end position="135"/>
    </location>
</feature>
<dbReference type="EMBL" id="FOLY01000007">
    <property type="protein sequence ID" value="SFC85973.1"/>
    <property type="molecule type" value="Genomic_DNA"/>
</dbReference>
<keyword evidence="4" id="KW-1185">Reference proteome</keyword>
<dbReference type="OrthoDB" id="9130337at2"/>
<protein>
    <submittedName>
        <fullName evidence="3">Membrane protein YqaA, SNARE-associated domain</fullName>
    </submittedName>
</protein>
<dbReference type="InterPro" id="IPR051311">
    <property type="entry name" value="DedA_domain"/>
</dbReference>
<keyword evidence="1" id="KW-0472">Membrane</keyword>
<dbReference type="InterPro" id="IPR032816">
    <property type="entry name" value="VTT_dom"/>
</dbReference>
<evidence type="ECO:0000313" key="3">
    <source>
        <dbReference type="EMBL" id="SFC85973.1"/>
    </source>
</evidence>
<feature type="transmembrane region" description="Helical" evidence="1">
    <location>
        <begin position="60"/>
        <end position="83"/>
    </location>
</feature>
<gene>
    <name evidence="3" type="ORF">SAMN05421848_3021</name>
</gene>
<keyword evidence="1" id="KW-1133">Transmembrane helix</keyword>
<feature type="transmembrane region" description="Helical" evidence="1">
    <location>
        <begin position="179"/>
        <end position="198"/>
    </location>
</feature>
<accession>A0A1I1MTR0</accession>
<dbReference type="PANTHER" id="PTHR42709">
    <property type="entry name" value="ALKALINE PHOSPHATASE LIKE PROTEIN"/>
    <property type="match status" value="1"/>
</dbReference>
<dbReference type="RefSeq" id="WP_090135679.1">
    <property type="nucleotide sequence ID" value="NZ_FOLY01000007.1"/>
</dbReference>
<dbReference type="PANTHER" id="PTHR42709:SF11">
    <property type="entry name" value="DEDA FAMILY PROTEIN"/>
    <property type="match status" value="1"/>
</dbReference>
<evidence type="ECO:0000313" key="4">
    <source>
        <dbReference type="Proteomes" id="UP000199046"/>
    </source>
</evidence>
<dbReference type="GO" id="GO:0005886">
    <property type="term" value="C:plasma membrane"/>
    <property type="evidence" value="ECO:0007669"/>
    <property type="project" value="TreeGrafter"/>
</dbReference>
<reference evidence="4" key="1">
    <citation type="submission" date="2016-10" db="EMBL/GenBank/DDBJ databases">
        <authorList>
            <person name="Varghese N."/>
            <person name="Submissions S."/>
        </authorList>
    </citation>
    <scope>NUCLEOTIDE SEQUENCE [LARGE SCALE GENOMIC DNA]</scope>
    <source>
        <strain evidence="4">DSM 23439</strain>
    </source>
</reference>
<organism evidence="3 4">
    <name type="scientific">Kushneria avicenniae</name>
    <dbReference type="NCBI Taxonomy" id="402385"/>
    <lineage>
        <taxon>Bacteria</taxon>
        <taxon>Pseudomonadati</taxon>
        <taxon>Pseudomonadota</taxon>
        <taxon>Gammaproteobacteria</taxon>
        <taxon>Oceanospirillales</taxon>
        <taxon>Halomonadaceae</taxon>
        <taxon>Kushneria</taxon>
    </lineage>
</organism>
<sequence>MAGSLRHRKQRLGNRLSRLMDHPSAIWLLFLASMLETLIVPIPIETILIPWMVLRPKKRWWLAAVALGGNLLAAAIGYGLGVWAMGQFGDQLIALFGGQQAFETFDQRFSDNGFLAVLSIGVIPIPFQIAMLVAGSTGYSFFLFMVAAMLARGARYFGLALLVHFFGDRALRLWKRNERTMMVLLVVAVVGYLIYKGIGLLSGGGSA</sequence>
<name>A0A1I1MTR0_9GAMM</name>
<feature type="transmembrane region" description="Helical" evidence="1">
    <location>
        <begin position="25"/>
        <end position="54"/>
    </location>
</feature>
<feature type="domain" description="VTT" evidence="2">
    <location>
        <begin position="43"/>
        <end position="164"/>
    </location>
</feature>
<dbReference type="Pfam" id="PF09335">
    <property type="entry name" value="VTT_dom"/>
    <property type="match status" value="1"/>
</dbReference>
<evidence type="ECO:0000259" key="2">
    <source>
        <dbReference type="Pfam" id="PF09335"/>
    </source>
</evidence>
<proteinExistence type="predicted"/>
<dbReference type="STRING" id="402385.SAMN05421848_3021"/>
<keyword evidence="1" id="KW-0812">Transmembrane</keyword>
<dbReference type="AlphaFoldDB" id="A0A1I1MTR0"/>